<dbReference type="PROSITE" id="PS50889">
    <property type="entry name" value="S4"/>
    <property type="match status" value="1"/>
</dbReference>
<dbReference type="SUPFAM" id="SSF55174">
    <property type="entry name" value="Alpha-L RNA-binding motif"/>
    <property type="match status" value="1"/>
</dbReference>
<dbReference type="SMART" id="SM00363">
    <property type="entry name" value="S4"/>
    <property type="match status" value="1"/>
</dbReference>
<comment type="function">
    <text evidence="5">Responsible for synthesis of pseudouridine from uracil.</text>
</comment>
<evidence type="ECO:0000256" key="5">
    <source>
        <dbReference type="RuleBase" id="RU362028"/>
    </source>
</evidence>
<dbReference type="RefSeq" id="WP_227182152.1">
    <property type="nucleotide sequence ID" value="NZ_JAJBZT010000015.1"/>
</dbReference>
<dbReference type="CDD" id="cd02869">
    <property type="entry name" value="PseudoU_synth_RluA_like"/>
    <property type="match status" value="1"/>
</dbReference>
<reference evidence="7" key="1">
    <citation type="submission" date="2021-10" db="EMBL/GenBank/DDBJ databases">
        <title>The complete genome sequence of Leeia sp. TBRC 13508.</title>
        <authorList>
            <person name="Charoenyingcharoen P."/>
            <person name="Yukphan P."/>
        </authorList>
    </citation>
    <scope>NUCLEOTIDE SEQUENCE</scope>
    <source>
        <strain evidence="7">TBRC 13508</strain>
    </source>
</reference>
<evidence type="ECO:0000256" key="3">
    <source>
        <dbReference type="ARBA" id="ARBA00036882"/>
    </source>
</evidence>
<dbReference type="PANTHER" id="PTHR21600:SF44">
    <property type="entry name" value="RIBOSOMAL LARGE SUBUNIT PSEUDOURIDINE SYNTHASE D"/>
    <property type="match status" value="1"/>
</dbReference>
<dbReference type="InterPro" id="IPR002942">
    <property type="entry name" value="S4_RNA-bd"/>
</dbReference>
<comment type="similarity">
    <text evidence="1 5">Belongs to the pseudouridine synthase RluA family.</text>
</comment>
<dbReference type="InterPro" id="IPR006145">
    <property type="entry name" value="PsdUridine_synth_RsuA/RluA"/>
</dbReference>
<evidence type="ECO:0000256" key="4">
    <source>
        <dbReference type="PROSITE-ProRule" id="PRU00182"/>
    </source>
</evidence>
<dbReference type="Gene3D" id="3.30.2350.10">
    <property type="entry name" value="Pseudouridine synthase"/>
    <property type="match status" value="1"/>
</dbReference>
<dbReference type="EMBL" id="JAJBZT010000015">
    <property type="protein sequence ID" value="MCB6185321.1"/>
    <property type="molecule type" value="Genomic_DNA"/>
</dbReference>
<dbReference type="NCBIfam" id="TIGR00005">
    <property type="entry name" value="rluA_subfam"/>
    <property type="match status" value="1"/>
</dbReference>
<dbReference type="EC" id="5.4.99.-" evidence="5"/>
<dbReference type="GO" id="GO:0160140">
    <property type="term" value="F:23S rRNA pseudouridine(1911/1915/1917) synthase activity"/>
    <property type="evidence" value="ECO:0007669"/>
    <property type="project" value="UniProtKB-EC"/>
</dbReference>
<gene>
    <name evidence="7" type="primary">rluD</name>
    <name evidence="7" type="ORF">LIN78_17375</name>
</gene>
<dbReference type="InterPro" id="IPR006224">
    <property type="entry name" value="PsdUridine_synth_RluA-like_CS"/>
</dbReference>
<keyword evidence="4" id="KW-0694">RNA-binding</keyword>
<dbReference type="InterPro" id="IPR006225">
    <property type="entry name" value="PsdUridine_synth_RluC/D"/>
</dbReference>
<organism evidence="7 8">
    <name type="scientific">Leeia speluncae</name>
    <dbReference type="NCBI Taxonomy" id="2884804"/>
    <lineage>
        <taxon>Bacteria</taxon>
        <taxon>Pseudomonadati</taxon>
        <taxon>Pseudomonadota</taxon>
        <taxon>Betaproteobacteria</taxon>
        <taxon>Neisseriales</taxon>
        <taxon>Leeiaceae</taxon>
        <taxon>Leeia</taxon>
    </lineage>
</organism>
<accession>A0ABS8DBM3</accession>
<dbReference type="InterPro" id="IPR020103">
    <property type="entry name" value="PsdUridine_synth_cat_dom_sf"/>
</dbReference>
<dbReference type="Pfam" id="PF00849">
    <property type="entry name" value="PseudoU_synth_2"/>
    <property type="match status" value="1"/>
</dbReference>
<evidence type="ECO:0000313" key="8">
    <source>
        <dbReference type="Proteomes" id="UP001165395"/>
    </source>
</evidence>
<comment type="catalytic activity">
    <reaction evidence="3">
        <text>uridine(1911/1915/1917) in 23S rRNA = pseudouridine(1911/1915/1917) in 23S rRNA</text>
        <dbReference type="Rhea" id="RHEA:42524"/>
        <dbReference type="Rhea" id="RHEA-COMP:10097"/>
        <dbReference type="Rhea" id="RHEA-COMP:10098"/>
        <dbReference type="ChEBI" id="CHEBI:65314"/>
        <dbReference type="ChEBI" id="CHEBI:65315"/>
        <dbReference type="EC" id="5.4.99.23"/>
    </reaction>
</comment>
<dbReference type="Gene3D" id="3.10.290.10">
    <property type="entry name" value="RNA-binding S4 domain"/>
    <property type="match status" value="1"/>
</dbReference>
<dbReference type="NCBIfam" id="NF008385">
    <property type="entry name" value="PRK11180.1"/>
    <property type="match status" value="1"/>
</dbReference>
<keyword evidence="8" id="KW-1185">Reference proteome</keyword>
<comment type="catalytic activity">
    <reaction evidence="5">
        <text>a uridine in RNA = a pseudouridine in RNA</text>
        <dbReference type="Rhea" id="RHEA:48348"/>
        <dbReference type="Rhea" id="RHEA-COMP:12068"/>
        <dbReference type="Rhea" id="RHEA-COMP:12069"/>
        <dbReference type="ChEBI" id="CHEBI:65314"/>
        <dbReference type="ChEBI" id="CHEBI:65315"/>
    </reaction>
</comment>
<comment type="caution">
    <text evidence="7">The sequence shown here is derived from an EMBL/GenBank/DDBJ whole genome shotgun (WGS) entry which is preliminary data.</text>
</comment>
<dbReference type="PROSITE" id="PS01129">
    <property type="entry name" value="PSI_RLU"/>
    <property type="match status" value="1"/>
</dbReference>
<protein>
    <recommendedName>
        <fullName evidence="5">Pseudouridine synthase</fullName>
        <ecNumber evidence="5">5.4.99.-</ecNumber>
    </recommendedName>
</protein>
<feature type="domain" description="RNA-binding S4" evidence="6">
    <location>
        <begin position="35"/>
        <end position="100"/>
    </location>
</feature>
<proteinExistence type="inferred from homology"/>
<dbReference type="InterPro" id="IPR050188">
    <property type="entry name" value="RluA_PseudoU_synthase"/>
</dbReference>
<evidence type="ECO:0000256" key="1">
    <source>
        <dbReference type="ARBA" id="ARBA00010876"/>
    </source>
</evidence>
<dbReference type="PANTHER" id="PTHR21600">
    <property type="entry name" value="MITOCHONDRIAL RNA PSEUDOURIDINE SYNTHASE"/>
    <property type="match status" value="1"/>
</dbReference>
<dbReference type="CDD" id="cd00165">
    <property type="entry name" value="S4"/>
    <property type="match status" value="1"/>
</dbReference>
<evidence type="ECO:0000256" key="2">
    <source>
        <dbReference type="ARBA" id="ARBA00023235"/>
    </source>
</evidence>
<evidence type="ECO:0000259" key="6">
    <source>
        <dbReference type="SMART" id="SM00363"/>
    </source>
</evidence>
<dbReference type="Pfam" id="PF01479">
    <property type="entry name" value="S4"/>
    <property type="match status" value="1"/>
</dbReference>
<dbReference type="Proteomes" id="UP001165395">
    <property type="component" value="Unassembled WGS sequence"/>
</dbReference>
<dbReference type="SUPFAM" id="SSF55120">
    <property type="entry name" value="Pseudouridine synthase"/>
    <property type="match status" value="1"/>
</dbReference>
<name>A0ABS8DBM3_9NEIS</name>
<evidence type="ECO:0000313" key="7">
    <source>
        <dbReference type="EMBL" id="MCB6185321.1"/>
    </source>
</evidence>
<dbReference type="InterPro" id="IPR036986">
    <property type="entry name" value="S4_RNA-bd_sf"/>
</dbReference>
<sequence length="328" mass="36539">MFQSSVESADYSANVPSENGLDPFEWILDDKFAGLRLDQALAKLLPQYSRSRLQQWIKHERVLLNGDVANQKTKVFGGEEVYVLPELAPEQLAFKPENIPLNIVFEDDHLIVINKPAGLVVHPGHGNWSGTLLNGLLAHDKNLFTVPRAGIVHRLDKETSGLMVVAKSIIAQTELVRQLQARTVKRQYFALVKGVVPSSGTVDAPIGRNPKDRLKMAVHPRGGADAKPAITHYEPVSGWDRYTLVCCKLETGRTHQIRVHMQHLGFPLIGDPFYGPKVSEPAFHRQALHAWRLGLIHPISGEEMAWEVPIAEDMQALIDSLGEPTYVK</sequence>
<keyword evidence="2 5" id="KW-0413">Isomerase</keyword>